<sequence>MTVEAALVFPVFLLTVTAFVYLLAMTQLKTEVGRSLTDSGKQLAEIAEYADTAGSIESSAAVILYGKQELKEYLDGRVATAILQDGVGGISTLGSSWEEDTGLITLQASCQAVFPPGITWFHPIRIMQKRVVRGWIGFDGREESGDSEKEEVVYVTDYGSVYHKDLSCRYLKLSIRQSDLSKVSDLRNESGGKYYPCEKCWEKGADRVFLTEDGTRYHQSLNCSALIRGIHTVLLSETLLPPCSVCGG</sequence>
<keyword evidence="1" id="KW-0472">Membrane</keyword>
<gene>
    <name evidence="2" type="ORF">OCV63_11150</name>
</gene>
<proteinExistence type="predicted"/>
<dbReference type="EMBL" id="JAOQKC010000014">
    <property type="protein sequence ID" value="MCU6697443.1"/>
    <property type="molecule type" value="Genomic_DNA"/>
</dbReference>
<dbReference type="Proteomes" id="UP001652461">
    <property type="component" value="Unassembled WGS sequence"/>
</dbReference>
<evidence type="ECO:0000313" key="2">
    <source>
        <dbReference type="EMBL" id="MCU6697443.1"/>
    </source>
</evidence>
<reference evidence="2 3" key="1">
    <citation type="journal article" date="2021" name="ISME Commun">
        <title>Automated analysis of genomic sequences facilitates high-throughput and comprehensive description of bacteria.</title>
        <authorList>
            <person name="Hitch T.C.A."/>
        </authorList>
    </citation>
    <scope>NUCLEOTIDE SEQUENCE [LARGE SCALE GENOMIC DNA]</scope>
    <source>
        <strain evidence="2 3">Sanger_04</strain>
    </source>
</reference>
<comment type="caution">
    <text evidence="2">The sequence shown here is derived from an EMBL/GenBank/DDBJ whole genome shotgun (WGS) entry which is preliminary data.</text>
</comment>
<evidence type="ECO:0000313" key="3">
    <source>
        <dbReference type="Proteomes" id="UP001652461"/>
    </source>
</evidence>
<keyword evidence="3" id="KW-1185">Reference proteome</keyword>
<keyword evidence="1" id="KW-0812">Transmembrane</keyword>
<protein>
    <recommendedName>
        <fullName evidence="4">Pilus assembly protein</fullName>
    </recommendedName>
</protein>
<name>A0ABT2RYN9_9FIRM</name>
<feature type="transmembrane region" description="Helical" evidence="1">
    <location>
        <begin position="6"/>
        <end position="24"/>
    </location>
</feature>
<dbReference type="RefSeq" id="WP_262670817.1">
    <property type="nucleotide sequence ID" value="NZ_JAOQKC010000014.1"/>
</dbReference>
<accession>A0ABT2RYN9</accession>
<evidence type="ECO:0000256" key="1">
    <source>
        <dbReference type="SAM" id="Phobius"/>
    </source>
</evidence>
<keyword evidence="1" id="KW-1133">Transmembrane helix</keyword>
<organism evidence="2 3">
    <name type="scientific">Laedolimicola ammoniilytica</name>
    <dbReference type="NCBI Taxonomy" id="2981771"/>
    <lineage>
        <taxon>Bacteria</taxon>
        <taxon>Bacillati</taxon>
        <taxon>Bacillota</taxon>
        <taxon>Clostridia</taxon>
        <taxon>Lachnospirales</taxon>
        <taxon>Lachnospiraceae</taxon>
        <taxon>Laedolimicola</taxon>
    </lineage>
</organism>
<evidence type="ECO:0008006" key="4">
    <source>
        <dbReference type="Google" id="ProtNLM"/>
    </source>
</evidence>